<sequence>MHTTQPWRRKFQLLSGVVAAGCLLGLWGLHRFRRG</sequence>
<keyword evidence="3" id="KW-1185">Reference proteome</keyword>
<dbReference type="AlphaFoldDB" id="A0A7W9WAL3"/>
<organism evidence="2 3">
    <name type="scientific">Hymenobacter luteus</name>
    <dbReference type="NCBI Taxonomy" id="1411122"/>
    <lineage>
        <taxon>Bacteria</taxon>
        <taxon>Pseudomonadati</taxon>
        <taxon>Bacteroidota</taxon>
        <taxon>Cytophagia</taxon>
        <taxon>Cytophagales</taxon>
        <taxon>Hymenobacteraceae</taxon>
        <taxon>Hymenobacter</taxon>
    </lineage>
</organism>
<dbReference type="Proteomes" id="UP000532746">
    <property type="component" value="Unassembled WGS sequence"/>
</dbReference>
<evidence type="ECO:0000256" key="1">
    <source>
        <dbReference type="SAM" id="Phobius"/>
    </source>
</evidence>
<keyword evidence="1" id="KW-0472">Membrane</keyword>
<keyword evidence="1" id="KW-0812">Transmembrane</keyword>
<accession>A0A7W9WAL3</accession>
<name>A0A7W9WAL3_9BACT</name>
<gene>
    <name evidence="2" type="ORF">HNQ93_000271</name>
</gene>
<comment type="caution">
    <text evidence="2">The sequence shown here is derived from an EMBL/GenBank/DDBJ whole genome shotgun (WGS) entry which is preliminary data.</text>
</comment>
<reference evidence="2 3" key="1">
    <citation type="submission" date="2020-08" db="EMBL/GenBank/DDBJ databases">
        <title>Genomic Encyclopedia of Type Strains, Phase IV (KMG-IV): sequencing the most valuable type-strain genomes for metagenomic binning, comparative biology and taxonomic classification.</title>
        <authorList>
            <person name="Goeker M."/>
        </authorList>
    </citation>
    <scope>NUCLEOTIDE SEQUENCE [LARGE SCALE GENOMIC DNA]</scope>
    <source>
        <strain evidence="2 3">DSM 26718</strain>
    </source>
</reference>
<evidence type="ECO:0000313" key="3">
    <source>
        <dbReference type="Proteomes" id="UP000532746"/>
    </source>
</evidence>
<protein>
    <submittedName>
        <fullName evidence="2">Uncharacterized protein</fullName>
    </submittedName>
</protein>
<keyword evidence="1" id="KW-1133">Transmembrane helix</keyword>
<dbReference type="EMBL" id="JACHGG010000001">
    <property type="protein sequence ID" value="MBB6057441.1"/>
    <property type="molecule type" value="Genomic_DNA"/>
</dbReference>
<proteinExistence type="predicted"/>
<feature type="transmembrane region" description="Helical" evidence="1">
    <location>
        <begin position="12"/>
        <end position="29"/>
    </location>
</feature>
<evidence type="ECO:0000313" key="2">
    <source>
        <dbReference type="EMBL" id="MBB6057441.1"/>
    </source>
</evidence>